<reference evidence="2" key="2">
    <citation type="submission" date="2025-05" db="UniProtKB">
        <authorList>
            <consortium name="EnsemblMetazoa"/>
        </authorList>
    </citation>
    <scope>IDENTIFICATION</scope>
    <source>
        <strain evidence="2">Foshan</strain>
    </source>
</reference>
<dbReference type="Proteomes" id="UP000069940">
    <property type="component" value="Unassembled WGS sequence"/>
</dbReference>
<protein>
    <recommendedName>
        <fullName evidence="4">Secreted protein</fullName>
    </recommendedName>
</protein>
<sequence>MPTVYNSCMVASQLDLQRGAPSSMSSKVDSDRNSGAKVEVGQPHSTQGQKRNLQTSVRLEPSRTSQQRQTQKLMAAQPQQVDRNLIWPQVKRWLAIAQNGNLSIRPSAPPWVAWTETTV</sequence>
<evidence type="ECO:0008006" key="4">
    <source>
        <dbReference type="Google" id="ProtNLM"/>
    </source>
</evidence>
<dbReference type="RefSeq" id="XP_062711483.1">
    <property type="nucleotide sequence ID" value="XM_062855499.1"/>
</dbReference>
<dbReference type="GeneID" id="134289543"/>
<dbReference type="EnsemblMetazoa" id="AALFPA23_013453.R19487">
    <property type="protein sequence ID" value="AALFPA23_013453.P19487"/>
    <property type="gene ID" value="AALFPA23_013453"/>
</dbReference>
<feature type="region of interest" description="Disordered" evidence="1">
    <location>
        <begin position="16"/>
        <end position="78"/>
    </location>
</feature>
<keyword evidence="3" id="KW-1185">Reference proteome</keyword>
<name>A0ABM1YZ65_AEDAL</name>
<reference evidence="3" key="1">
    <citation type="journal article" date="2015" name="Proc. Natl. Acad. Sci. U.S.A.">
        <title>Genome sequence of the Asian Tiger mosquito, Aedes albopictus, reveals insights into its biology, genetics, and evolution.</title>
        <authorList>
            <person name="Chen X.G."/>
            <person name="Jiang X."/>
            <person name="Gu J."/>
            <person name="Xu M."/>
            <person name="Wu Y."/>
            <person name="Deng Y."/>
            <person name="Zhang C."/>
            <person name="Bonizzoni M."/>
            <person name="Dermauw W."/>
            <person name="Vontas J."/>
            <person name="Armbruster P."/>
            <person name="Huang X."/>
            <person name="Yang Y."/>
            <person name="Zhang H."/>
            <person name="He W."/>
            <person name="Peng H."/>
            <person name="Liu Y."/>
            <person name="Wu K."/>
            <person name="Chen J."/>
            <person name="Lirakis M."/>
            <person name="Topalis P."/>
            <person name="Van Leeuwen T."/>
            <person name="Hall A.B."/>
            <person name="Jiang X."/>
            <person name="Thorpe C."/>
            <person name="Mueller R.L."/>
            <person name="Sun C."/>
            <person name="Waterhouse R.M."/>
            <person name="Yan G."/>
            <person name="Tu Z.J."/>
            <person name="Fang X."/>
            <person name="James A.A."/>
        </authorList>
    </citation>
    <scope>NUCLEOTIDE SEQUENCE [LARGE SCALE GENOMIC DNA]</scope>
    <source>
        <strain evidence="3">Foshan</strain>
    </source>
</reference>
<accession>A0ABM1YZ65</accession>
<evidence type="ECO:0000313" key="2">
    <source>
        <dbReference type="EnsemblMetazoa" id="AALFPA23_013453.P19487"/>
    </source>
</evidence>
<feature type="compositionally biased region" description="Polar residues" evidence="1">
    <location>
        <begin position="43"/>
        <end position="78"/>
    </location>
</feature>
<evidence type="ECO:0000256" key="1">
    <source>
        <dbReference type="SAM" id="MobiDB-lite"/>
    </source>
</evidence>
<organism evidence="2 3">
    <name type="scientific">Aedes albopictus</name>
    <name type="common">Asian tiger mosquito</name>
    <name type="synonym">Stegomyia albopicta</name>
    <dbReference type="NCBI Taxonomy" id="7160"/>
    <lineage>
        <taxon>Eukaryota</taxon>
        <taxon>Metazoa</taxon>
        <taxon>Ecdysozoa</taxon>
        <taxon>Arthropoda</taxon>
        <taxon>Hexapoda</taxon>
        <taxon>Insecta</taxon>
        <taxon>Pterygota</taxon>
        <taxon>Neoptera</taxon>
        <taxon>Endopterygota</taxon>
        <taxon>Diptera</taxon>
        <taxon>Nematocera</taxon>
        <taxon>Culicoidea</taxon>
        <taxon>Culicidae</taxon>
        <taxon>Culicinae</taxon>
        <taxon>Aedini</taxon>
        <taxon>Aedes</taxon>
        <taxon>Stegomyia</taxon>
    </lineage>
</organism>
<evidence type="ECO:0000313" key="3">
    <source>
        <dbReference type="Proteomes" id="UP000069940"/>
    </source>
</evidence>
<proteinExistence type="predicted"/>